<dbReference type="EMBL" id="CARXXK010000002">
    <property type="protein sequence ID" value="CAI6358221.1"/>
    <property type="molecule type" value="Genomic_DNA"/>
</dbReference>
<protein>
    <recommendedName>
        <fullName evidence="3">Endonuclease/exonuclease/phosphatase domain-containing protein</fullName>
    </recommendedName>
</protein>
<dbReference type="Gene3D" id="3.60.10.10">
    <property type="entry name" value="Endonuclease/exonuclease/phosphatase"/>
    <property type="match status" value="1"/>
</dbReference>
<dbReference type="InterPro" id="IPR036691">
    <property type="entry name" value="Endo/exonu/phosph_ase_sf"/>
</dbReference>
<dbReference type="SUPFAM" id="SSF56219">
    <property type="entry name" value="DNase I-like"/>
    <property type="match status" value="1"/>
</dbReference>
<organism evidence="1 2">
    <name type="scientific">Macrosiphum euphorbiae</name>
    <name type="common">potato aphid</name>
    <dbReference type="NCBI Taxonomy" id="13131"/>
    <lineage>
        <taxon>Eukaryota</taxon>
        <taxon>Metazoa</taxon>
        <taxon>Ecdysozoa</taxon>
        <taxon>Arthropoda</taxon>
        <taxon>Hexapoda</taxon>
        <taxon>Insecta</taxon>
        <taxon>Pterygota</taxon>
        <taxon>Neoptera</taxon>
        <taxon>Paraneoptera</taxon>
        <taxon>Hemiptera</taxon>
        <taxon>Sternorrhyncha</taxon>
        <taxon>Aphidomorpha</taxon>
        <taxon>Aphidoidea</taxon>
        <taxon>Aphididae</taxon>
        <taxon>Macrosiphini</taxon>
        <taxon>Macrosiphum</taxon>
    </lineage>
</organism>
<gene>
    <name evidence="1" type="ORF">MEUPH1_LOCUS13760</name>
</gene>
<dbReference type="Proteomes" id="UP001160148">
    <property type="component" value="Unassembled WGS sequence"/>
</dbReference>
<reference evidence="1 2" key="1">
    <citation type="submission" date="2023-01" db="EMBL/GenBank/DDBJ databases">
        <authorList>
            <person name="Whitehead M."/>
        </authorList>
    </citation>
    <scope>NUCLEOTIDE SEQUENCE [LARGE SCALE GENOMIC DNA]</scope>
</reference>
<evidence type="ECO:0000313" key="1">
    <source>
        <dbReference type="EMBL" id="CAI6358221.1"/>
    </source>
</evidence>
<proteinExistence type="predicted"/>
<keyword evidence="2" id="KW-1185">Reference proteome</keyword>
<accession>A0AAV0WRD8</accession>
<dbReference type="AlphaFoldDB" id="A0AAV0WRD8"/>
<evidence type="ECO:0008006" key="3">
    <source>
        <dbReference type="Google" id="ProtNLM"/>
    </source>
</evidence>
<evidence type="ECO:0000313" key="2">
    <source>
        <dbReference type="Proteomes" id="UP001160148"/>
    </source>
</evidence>
<comment type="caution">
    <text evidence="1">The sequence shown here is derived from an EMBL/GenBank/DDBJ whole genome shotgun (WGS) entry which is preliminary data.</text>
</comment>
<sequence>MQKQPLRIVQLNMNGQFIVAEQLRDYFINKKVDIALVQEPPSRGGCIPGLENIPIRTITGADSEAGAAIIVFNPNLSINYQKKYSRRHSQTEKQKSQNIYFGVL</sequence>
<name>A0AAV0WRD8_9HEMI</name>